<dbReference type="AlphaFoldDB" id="A0A845Q7E2"/>
<sequence>MSASTDEKTAPAPAPEGETKAAPRTRRVRRTGEEARRLILDAAEQRLASSGPEGIRLQDIAKDVGISHPAILHHFQSREGLVGALVERTMTHLRDALLGVITRGQSGALDTDAMMDEVFATLSDRGHARLLAWLTLTGRVEPESGLTDSDDEKSKAEGSRGRQMLGELTDLVHEAAARQARDAGKIEPSKEDTRFFILLAAMSAFGEAIVGRQMYEAAGLGGDPEAAAKFRTRLKALLHPVK</sequence>
<keyword evidence="1" id="KW-0805">Transcription regulation</keyword>
<dbReference type="InterPro" id="IPR001647">
    <property type="entry name" value="HTH_TetR"/>
</dbReference>
<dbReference type="PANTHER" id="PTHR30055:SF234">
    <property type="entry name" value="HTH-TYPE TRANSCRIPTIONAL REGULATOR BETI"/>
    <property type="match status" value="1"/>
</dbReference>
<evidence type="ECO:0000313" key="8">
    <source>
        <dbReference type="Proteomes" id="UP000470384"/>
    </source>
</evidence>
<organism evidence="7 8">
    <name type="scientific">Pyruvatibacter mobilis</name>
    <dbReference type="NCBI Taxonomy" id="1712261"/>
    <lineage>
        <taxon>Bacteria</taxon>
        <taxon>Pseudomonadati</taxon>
        <taxon>Pseudomonadota</taxon>
        <taxon>Alphaproteobacteria</taxon>
        <taxon>Hyphomicrobiales</taxon>
        <taxon>Parvibaculaceae</taxon>
        <taxon>Pyruvatibacter</taxon>
    </lineage>
</organism>
<dbReference type="PROSITE" id="PS50977">
    <property type="entry name" value="HTH_TETR_2"/>
    <property type="match status" value="1"/>
</dbReference>
<feature type="region of interest" description="Disordered" evidence="5">
    <location>
        <begin position="1"/>
        <end position="31"/>
    </location>
</feature>
<gene>
    <name evidence="7" type="ORF">GTQ45_02110</name>
</gene>
<evidence type="ECO:0000256" key="1">
    <source>
        <dbReference type="ARBA" id="ARBA00023015"/>
    </source>
</evidence>
<dbReference type="EMBL" id="WXYQ01000001">
    <property type="protein sequence ID" value="NBG94525.1"/>
    <property type="molecule type" value="Genomic_DNA"/>
</dbReference>
<dbReference type="SUPFAM" id="SSF46689">
    <property type="entry name" value="Homeodomain-like"/>
    <property type="match status" value="1"/>
</dbReference>
<evidence type="ECO:0000256" key="3">
    <source>
        <dbReference type="ARBA" id="ARBA00023163"/>
    </source>
</evidence>
<evidence type="ECO:0000256" key="4">
    <source>
        <dbReference type="PROSITE-ProRule" id="PRU00335"/>
    </source>
</evidence>
<dbReference type="Pfam" id="PF00440">
    <property type="entry name" value="TetR_N"/>
    <property type="match status" value="1"/>
</dbReference>
<keyword evidence="3" id="KW-0804">Transcription</keyword>
<dbReference type="GO" id="GO:0000976">
    <property type="term" value="F:transcription cis-regulatory region binding"/>
    <property type="evidence" value="ECO:0007669"/>
    <property type="project" value="TreeGrafter"/>
</dbReference>
<comment type="caution">
    <text evidence="7">The sequence shown here is derived from an EMBL/GenBank/DDBJ whole genome shotgun (WGS) entry which is preliminary data.</text>
</comment>
<dbReference type="OrthoDB" id="5293556at2"/>
<dbReference type="InterPro" id="IPR050109">
    <property type="entry name" value="HTH-type_TetR-like_transc_reg"/>
</dbReference>
<proteinExistence type="predicted"/>
<dbReference type="PRINTS" id="PR00455">
    <property type="entry name" value="HTHTETR"/>
</dbReference>
<reference evidence="7 8" key="1">
    <citation type="journal article" date="2016" name="Int. J. Syst. Evol. Microbiol.">
        <title>Pyruvatibacter mobilis gen. nov., sp. nov., a marine bacterium from the culture broth of Picochlorum sp. 122.</title>
        <authorList>
            <person name="Wang G."/>
            <person name="Tang M."/>
            <person name="Wu H."/>
            <person name="Dai S."/>
            <person name="Li T."/>
            <person name="Chen C."/>
            <person name="He H."/>
            <person name="Fan J."/>
            <person name="Xiang W."/>
            <person name="Li X."/>
        </authorList>
    </citation>
    <scope>NUCLEOTIDE SEQUENCE [LARGE SCALE GENOMIC DNA]</scope>
    <source>
        <strain evidence="7 8">GYP-11</strain>
    </source>
</reference>
<dbReference type="Gene3D" id="1.10.357.10">
    <property type="entry name" value="Tetracycline Repressor, domain 2"/>
    <property type="match status" value="1"/>
</dbReference>
<keyword evidence="2 4" id="KW-0238">DNA-binding</keyword>
<name>A0A845Q7E2_9HYPH</name>
<dbReference type="InterPro" id="IPR009057">
    <property type="entry name" value="Homeodomain-like_sf"/>
</dbReference>
<protein>
    <submittedName>
        <fullName evidence="7">TetR family transcriptional regulator</fullName>
    </submittedName>
</protein>
<feature type="domain" description="HTH tetR-type" evidence="6">
    <location>
        <begin position="33"/>
        <end position="93"/>
    </location>
</feature>
<keyword evidence="8" id="KW-1185">Reference proteome</keyword>
<accession>A0A845Q7E2</accession>
<dbReference type="RefSeq" id="WP_160586612.1">
    <property type="nucleotide sequence ID" value="NZ_BMHN01000001.1"/>
</dbReference>
<feature type="DNA-binding region" description="H-T-H motif" evidence="4">
    <location>
        <begin position="56"/>
        <end position="75"/>
    </location>
</feature>
<dbReference type="PANTHER" id="PTHR30055">
    <property type="entry name" value="HTH-TYPE TRANSCRIPTIONAL REGULATOR RUTR"/>
    <property type="match status" value="1"/>
</dbReference>
<evidence type="ECO:0000256" key="5">
    <source>
        <dbReference type="SAM" id="MobiDB-lite"/>
    </source>
</evidence>
<feature type="region of interest" description="Disordered" evidence="5">
    <location>
        <begin position="142"/>
        <end position="162"/>
    </location>
</feature>
<evidence type="ECO:0000259" key="6">
    <source>
        <dbReference type="PROSITE" id="PS50977"/>
    </source>
</evidence>
<dbReference type="GO" id="GO:0003700">
    <property type="term" value="F:DNA-binding transcription factor activity"/>
    <property type="evidence" value="ECO:0007669"/>
    <property type="project" value="TreeGrafter"/>
</dbReference>
<evidence type="ECO:0000313" key="7">
    <source>
        <dbReference type="EMBL" id="NBG94525.1"/>
    </source>
</evidence>
<dbReference type="Proteomes" id="UP000470384">
    <property type="component" value="Unassembled WGS sequence"/>
</dbReference>
<dbReference type="GeneID" id="300653505"/>
<evidence type="ECO:0000256" key="2">
    <source>
        <dbReference type="ARBA" id="ARBA00023125"/>
    </source>
</evidence>